<feature type="non-terminal residue" evidence="1">
    <location>
        <position position="1"/>
    </location>
</feature>
<sequence length="29" mass="3653">TPELWSDYAEILSYEWDSYERLRVKIWFG</sequence>
<accession>X0Y7P0</accession>
<dbReference type="AlphaFoldDB" id="X0Y7P0"/>
<comment type="caution">
    <text evidence="1">The sequence shown here is derived from an EMBL/GenBank/DDBJ whole genome shotgun (WGS) entry which is preliminary data.</text>
</comment>
<protein>
    <submittedName>
        <fullName evidence="1">Uncharacterized protein</fullName>
    </submittedName>
</protein>
<name>X0Y7P0_9ZZZZ</name>
<proteinExistence type="predicted"/>
<evidence type="ECO:0000313" key="1">
    <source>
        <dbReference type="EMBL" id="GAG51785.1"/>
    </source>
</evidence>
<gene>
    <name evidence="1" type="ORF">S01H1_81054</name>
</gene>
<dbReference type="EMBL" id="BARS01054804">
    <property type="protein sequence ID" value="GAG51785.1"/>
    <property type="molecule type" value="Genomic_DNA"/>
</dbReference>
<reference evidence="1" key="1">
    <citation type="journal article" date="2014" name="Front. Microbiol.">
        <title>High frequency of phylogenetically diverse reductive dehalogenase-homologous genes in deep subseafloor sedimentary metagenomes.</title>
        <authorList>
            <person name="Kawai M."/>
            <person name="Futagami T."/>
            <person name="Toyoda A."/>
            <person name="Takaki Y."/>
            <person name="Nishi S."/>
            <person name="Hori S."/>
            <person name="Arai W."/>
            <person name="Tsubouchi T."/>
            <person name="Morono Y."/>
            <person name="Uchiyama I."/>
            <person name="Ito T."/>
            <person name="Fujiyama A."/>
            <person name="Inagaki F."/>
            <person name="Takami H."/>
        </authorList>
    </citation>
    <scope>NUCLEOTIDE SEQUENCE</scope>
    <source>
        <strain evidence="1">Expedition CK06-06</strain>
    </source>
</reference>
<organism evidence="1">
    <name type="scientific">marine sediment metagenome</name>
    <dbReference type="NCBI Taxonomy" id="412755"/>
    <lineage>
        <taxon>unclassified sequences</taxon>
        <taxon>metagenomes</taxon>
        <taxon>ecological metagenomes</taxon>
    </lineage>
</organism>